<dbReference type="GO" id="GO:0000463">
    <property type="term" value="P:maturation of LSU-rRNA from tricistronic rRNA transcript (SSU-rRNA, 5.8S rRNA, LSU-rRNA)"/>
    <property type="evidence" value="ECO:0007669"/>
    <property type="project" value="TreeGrafter"/>
</dbReference>
<feature type="domain" description="BCD1 alpha/beta" evidence="3">
    <location>
        <begin position="58"/>
        <end position="159"/>
    </location>
</feature>
<accession>V5ED83</accession>
<dbReference type="InterPro" id="IPR057721">
    <property type="entry name" value="BCD1_alpha/beta"/>
</dbReference>
<organism evidence="4 5">
    <name type="scientific">Kalmanozyma brasiliensis (strain GHG001)</name>
    <name type="common">Yeast</name>
    <name type="synonym">Pseudozyma brasiliensis</name>
    <dbReference type="NCBI Taxonomy" id="1365824"/>
    <lineage>
        <taxon>Eukaryota</taxon>
        <taxon>Fungi</taxon>
        <taxon>Dikarya</taxon>
        <taxon>Basidiomycota</taxon>
        <taxon>Ustilaginomycotina</taxon>
        <taxon>Ustilaginomycetes</taxon>
        <taxon>Ustilaginales</taxon>
        <taxon>Ustilaginaceae</taxon>
        <taxon>Kalmanozyma</taxon>
    </lineage>
</organism>
<dbReference type="GO" id="GO:0048254">
    <property type="term" value="P:snoRNA localization"/>
    <property type="evidence" value="ECO:0007669"/>
    <property type="project" value="TreeGrafter"/>
</dbReference>
<protein>
    <recommendedName>
        <fullName evidence="3">BCD1 alpha/beta domain-containing protein</fullName>
    </recommendedName>
</protein>
<dbReference type="Proteomes" id="UP000019377">
    <property type="component" value="Unassembled WGS sequence"/>
</dbReference>
<dbReference type="HOGENOM" id="CLU_030990_0_0_1"/>
<keyword evidence="1" id="KW-0597">Phosphoprotein</keyword>
<dbReference type="STRING" id="1365824.V5ED83"/>
<feature type="region of interest" description="Disordered" evidence="2">
    <location>
        <begin position="320"/>
        <end position="341"/>
    </location>
</feature>
<evidence type="ECO:0000256" key="1">
    <source>
        <dbReference type="ARBA" id="ARBA00022553"/>
    </source>
</evidence>
<dbReference type="EMBL" id="KI545858">
    <property type="protein sequence ID" value="EST08446.1"/>
    <property type="molecule type" value="Genomic_DNA"/>
</dbReference>
<dbReference type="Pfam" id="PF25790">
    <property type="entry name" value="BCD1"/>
    <property type="match status" value="1"/>
</dbReference>
<dbReference type="PANTHER" id="PTHR13483:SF3">
    <property type="entry name" value="BOX C_D SNORNA PROTEIN 1"/>
    <property type="match status" value="1"/>
</dbReference>
<dbReference type="InterPro" id="IPR051639">
    <property type="entry name" value="BCD1"/>
</dbReference>
<dbReference type="PANTHER" id="PTHR13483">
    <property type="entry name" value="BOX C_D SNORNA PROTEIN 1-RELATED"/>
    <property type="match status" value="1"/>
</dbReference>
<dbReference type="OrthoDB" id="272357at2759"/>
<dbReference type="eggNOG" id="KOG2858">
    <property type="taxonomic scope" value="Eukaryota"/>
</dbReference>
<feature type="compositionally biased region" description="Acidic residues" evidence="2">
    <location>
        <begin position="366"/>
        <end position="375"/>
    </location>
</feature>
<name>V5ED83_KALBG</name>
<dbReference type="GO" id="GO:0000492">
    <property type="term" value="P:box C/D snoRNP assembly"/>
    <property type="evidence" value="ECO:0007669"/>
    <property type="project" value="TreeGrafter"/>
</dbReference>
<evidence type="ECO:0000313" key="5">
    <source>
        <dbReference type="Proteomes" id="UP000019377"/>
    </source>
</evidence>
<sequence>MQDFLFLSSISRTASETGRRIVSMNLLPPANPTDNSNNKHQNHLGSNTRMTNQQRQREQLLKQLHYRKFRVMVLPDGMARRKLNQSHFMPKEKRFGLTVEVKFPSHTQSNGATSGEEKGKAKESWLLHKQDSNRSVENVILGELQHRSFPNKKELSRLKSQMPSSSTASKTWIISSAVILDLGLPLPYSTTQLRKDEKVDSERVVLHSFPIDWALTVPAYSARLTNESTTRYLDWWTRKRKWEEANPELAEHQKQEATAEETTAQSILAHLTNPSHTTLAWLLQTLPEGYSVVEFPELRVIAADQLATSEIVPLVGEGVTADDEPKAAVEEKSTVKQEAKEVSTVTILPASGALGSLGGLLAGYESDSEDGDDTDAQPAPTEVVQDEGDTQAASLASLAQQHGFHSSNST</sequence>
<keyword evidence="5" id="KW-1185">Reference proteome</keyword>
<feature type="region of interest" description="Disordered" evidence="2">
    <location>
        <begin position="359"/>
        <end position="410"/>
    </location>
</feature>
<dbReference type="GO" id="GO:0070761">
    <property type="term" value="C:pre-snoRNP complex"/>
    <property type="evidence" value="ECO:0007669"/>
    <property type="project" value="TreeGrafter"/>
</dbReference>
<dbReference type="GO" id="GO:0005634">
    <property type="term" value="C:nucleus"/>
    <property type="evidence" value="ECO:0007669"/>
    <property type="project" value="TreeGrafter"/>
</dbReference>
<reference evidence="5" key="1">
    <citation type="journal article" date="2013" name="Genome Announc.">
        <title>Draft genome sequence of Pseudozyma brasiliensis sp. nov. strain GHG001, a high producer of endo-1,4-xylanase isolated from an insect pest of sugarcane.</title>
        <authorList>
            <person name="Oliveira J.V.D.C."/>
            <person name="dos Santos R.A.C."/>
            <person name="Borges T.A."/>
            <person name="Riano-Pachon D.M."/>
            <person name="Goldman G.H."/>
        </authorList>
    </citation>
    <scope>NUCLEOTIDE SEQUENCE [LARGE SCALE GENOMIC DNA]</scope>
    <source>
        <strain evidence="5">GHG001</strain>
    </source>
</reference>
<gene>
    <name evidence="4" type="ORF">PSEUBRA_SCAF16g05290</name>
</gene>
<feature type="region of interest" description="Disordered" evidence="2">
    <location>
        <begin position="28"/>
        <end position="53"/>
    </location>
</feature>
<feature type="compositionally biased region" description="Low complexity" evidence="2">
    <location>
        <begin position="391"/>
        <end position="401"/>
    </location>
</feature>
<dbReference type="AlphaFoldDB" id="V5ED83"/>
<dbReference type="OMA" id="HYRKFKV"/>
<evidence type="ECO:0000259" key="3">
    <source>
        <dbReference type="Pfam" id="PF25790"/>
    </source>
</evidence>
<evidence type="ECO:0000313" key="4">
    <source>
        <dbReference type="EMBL" id="EST08446.1"/>
    </source>
</evidence>
<feature type="compositionally biased region" description="Polar residues" evidence="2">
    <location>
        <begin position="32"/>
        <end position="52"/>
    </location>
</feature>
<proteinExistence type="predicted"/>
<feature type="compositionally biased region" description="Basic and acidic residues" evidence="2">
    <location>
        <begin position="323"/>
        <end position="341"/>
    </location>
</feature>
<evidence type="ECO:0000256" key="2">
    <source>
        <dbReference type="SAM" id="MobiDB-lite"/>
    </source>
</evidence>